<dbReference type="PANTHER" id="PTHR37300">
    <property type="entry name" value="UPF0291 PROTEIN CBO2609/CLC_2481"/>
    <property type="match status" value="1"/>
</dbReference>
<comment type="similarity">
    <text evidence="2">Belongs to the UPF0291 family.</text>
</comment>
<organism evidence="4 5">
    <name type="scientific">Sporosarcina soli</name>
    <dbReference type="NCBI Taxonomy" id="334736"/>
    <lineage>
        <taxon>Bacteria</taxon>
        <taxon>Bacillati</taxon>
        <taxon>Bacillota</taxon>
        <taxon>Bacilli</taxon>
        <taxon>Bacillales</taxon>
        <taxon>Caryophanaceae</taxon>
        <taxon>Sporosarcina</taxon>
    </lineage>
</organism>
<proteinExistence type="inferred from homology"/>
<reference evidence="5" key="1">
    <citation type="journal article" date="2019" name="Int. J. Syst. Evol. Microbiol.">
        <title>The Global Catalogue of Microorganisms (GCM) 10K type strain sequencing project: providing services to taxonomists for standard genome sequencing and annotation.</title>
        <authorList>
            <consortium name="The Broad Institute Genomics Platform"/>
            <consortium name="The Broad Institute Genome Sequencing Center for Infectious Disease"/>
            <person name="Wu L."/>
            <person name="Ma J."/>
        </authorList>
    </citation>
    <scope>NUCLEOTIDE SEQUENCE [LARGE SCALE GENOMIC DNA]</scope>
    <source>
        <strain evidence="5">CGMCC 4.1434</strain>
    </source>
</reference>
<evidence type="ECO:0000313" key="5">
    <source>
        <dbReference type="Proteomes" id="UP001596109"/>
    </source>
</evidence>
<dbReference type="InterPro" id="IPR009242">
    <property type="entry name" value="DUF896"/>
</dbReference>
<dbReference type="HAMAP" id="MF_01103">
    <property type="entry name" value="UPF0291"/>
    <property type="match status" value="1"/>
</dbReference>
<name>A0ABW0TFM0_9BACL</name>
<keyword evidence="1 2" id="KW-0963">Cytoplasm</keyword>
<dbReference type="SUPFAM" id="SSF158221">
    <property type="entry name" value="YnzC-like"/>
    <property type="match status" value="1"/>
</dbReference>
<dbReference type="RefSeq" id="WP_381430035.1">
    <property type="nucleotide sequence ID" value="NZ_JBHSNO010000001.1"/>
</dbReference>
<evidence type="ECO:0000256" key="1">
    <source>
        <dbReference type="ARBA" id="ARBA00022490"/>
    </source>
</evidence>
<evidence type="ECO:0000256" key="3">
    <source>
        <dbReference type="SAM" id="MobiDB-lite"/>
    </source>
</evidence>
<feature type="compositionally biased region" description="Basic and acidic residues" evidence="3">
    <location>
        <begin position="61"/>
        <end position="78"/>
    </location>
</feature>
<dbReference type="PANTHER" id="PTHR37300:SF2">
    <property type="entry name" value="UPF0291 PROTEIN BC_1827"/>
    <property type="match status" value="1"/>
</dbReference>
<gene>
    <name evidence="4" type="ORF">ACFPRA_02095</name>
</gene>
<evidence type="ECO:0000313" key="4">
    <source>
        <dbReference type="EMBL" id="MFC5587700.1"/>
    </source>
</evidence>
<evidence type="ECO:0000256" key="2">
    <source>
        <dbReference type="HAMAP-Rule" id="MF_01103"/>
    </source>
</evidence>
<dbReference type="Gene3D" id="1.10.287.540">
    <property type="entry name" value="Helix hairpin bin"/>
    <property type="match status" value="1"/>
</dbReference>
<keyword evidence="5" id="KW-1185">Reference proteome</keyword>
<sequence length="78" mass="8923">MIKGLERINELAKKEREEGLTKAEMVEQTVLQQDYLREIRGQVLNTVSGMTVLDPLGNDVTPEKVREQKKLQGDQEVK</sequence>
<accession>A0ABW0TFM0</accession>
<dbReference type="Proteomes" id="UP001596109">
    <property type="component" value="Unassembled WGS sequence"/>
</dbReference>
<comment type="caution">
    <text evidence="4">The sequence shown here is derived from an EMBL/GenBank/DDBJ whole genome shotgun (WGS) entry which is preliminary data.</text>
</comment>
<comment type="subcellular location">
    <subcellularLocation>
        <location evidence="2">Cytoplasm</location>
    </subcellularLocation>
</comment>
<dbReference type="Pfam" id="PF05979">
    <property type="entry name" value="DUF896"/>
    <property type="match status" value="1"/>
</dbReference>
<feature type="region of interest" description="Disordered" evidence="3">
    <location>
        <begin position="53"/>
        <end position="78"/>
    </location>
</feature>
<protein>
    <recommendedName>
        <fullName evidence="2">UPF0291 protein ACFPRA_02095</fullName>
    </recommendedName>
</protein>
<dbReference type="EMBL" id="JBHSNO010000001">
    <property type="protein sequence ID" value="MFC5587700.1"/>
    <property type="molecule type" value="Genomic_DNA"/>
</dbReference>